<evidence type="ECO:0000256" key="1">
    <source>
        <dbReference type="SAM" id="SignalP"/>
    </source>
</evidence>
<reference evidence="2 3" key="1">
    <citation type="submission" date="2019-09" db="EMBL/GenBank/DDBJ databases">
        <title>Genome sequence and assembly of Adhaeribacter sp.</title>
        <authorList>
            <person name="Chhetri G."/>
        </authorList>
    </citation>
    <scope>NUCLEOTIDE SEQUENCE [LARGE SCALE GENOMIC DNA]</scope>
    <source>
        <strain evidence="2 3">DK36</strain>
    </source>
</reference>
<comment type="caution">
    <text evidence="2">The sequence shown here is derived from an EMBL/GenBank/DDBJ whole genome shotgun (WGS) entry which is preliminary data.</text>
</comment>
<dbReference type="PROSITE" id="PS51257">
    <property type="entry name" value="PROKAR_LIPOPROTEIN"/>
    <property type="match status" value="1"/>
</dbReference>
<protein>
    <recommendedName>
        <fullName evidence="4">Fimbrillin family protein</fullName>
    </recommendedName>
</protein>
<evidence type="ECO:0000313" key="3">
    <source>
        <dbReference type="Proteomes" id="UP000323426"/>
    </source>
</evidence>
<accession>A0A5M6DS18</accession>
<sequence>MYKKLLKTNILAAALLLLYACSPDEQVAPTIATDSKSDAAVTCDVITFEHAATRGSNGFVTNVASAGGQTIGVQGFRRIGGGSSYTATNYANLFNTTGTNPGGSDDTDLMQAETGKVLIVNQTDNSAIPDDFANGSKLVLDFTSMGSVTLNSLTYLDNEEKNTVINMYNAANVLIKTVPVPVMGDGSVQTVNLGNTASVVRMEVILGSGTTGSGAIDNIHFCPQVQPPCDIITFEQTVTRDASGFVTSVKSLYGANIGVQGFRRIGGGTTYGTTSFANLLNTTGTTPVIGSDDTDLMMAETGNVLITNHTGTASVPDDFANGSKLVVDFSSLGTVMLTSLTYLDNEETGTKIYLYGIGGVLLNTISVPATGDGSVQTVNLGNTTGVVKMEVVMGSGPTGSGAIDNIVFCPEPPKNGCVRTQGYWKNHASNSKHYDKTWGQLEGTKFFKSNYTYYSILNVPPKGNAYYILAHQYVAATLNLKVASAPASVQAAYTQATAFFNTYTPAQVDGNKALHAQATQLAGILDAYNNGKLGPAHCPD</sequence>
<evidence type="ECO:0000313" key="2">
    <source>
        <dbReference type="EMBL" id="KAA5549116.1"/>
    </source>
</evidence>
<feature type="signal peptide" evidence="1">
    <location>
        <begin position="1"/>
        <end position="27"/>
    </location>
</feature>
<gene>
    <name evidence="2" type="ORF">F0145_00520</name>
</gene>
<dbReference type="Proteomes" id="UP000323426">
    <property type="component" value="Unassembled WGS sequence"/>
</dbReference>
<keyword evidence="1" id="KW-0732">Signal</keyword>
<organism evidence="2 3">
    <name type="scientific">Adhaeribacter rhizoryzae</name>
    <dbReference type="NCBI Taxonomy" id="2607907"/>
    <lineage>
        <taxon>Bacteria</taxon>
        <taxon>Pseudomonadati</taxon>
        <taxon>Bacteroidota</taxon>
        <taxon>Cytophagia</taxon>
        <taxon>Cytophagales</taxon>
        <taxon>Hymenobacteraceae</taxon>
        <taxon>Adhaeribacter</taxon>
    </lineage>
</organism>
<evidence type="ECO:0008006" key="4">
    <source>
        <dbReference type="Google" id="ProtNLM"/>
    </source>
</evidence>
<dbReference type="AlphaFoldDB" id="A0A5M6DS18"/>
<dbReference type="RefSeq" id="WP_150086111.1">
    <property type="nucleotide sequence ID" value="NZ_VWSF01000001.1"/>
</dbReference>
<proteinExistence type="predicted"/>
<dbReference type="EMBL" id="VWSF01000001">
    <property type="protein sequence ID" value="KAA5549116.1"/>
    <property type="molecule type" value="Genomic_DNA"/>
</dbReference>
<feature type="chain" id="PRO_5024277064" description="Fimbrillin family protein" evidence="1">
    <location>
        <begin position="28"/>
        <end position="540"/>
    </location>
</feature>
<keyword evidence="3" id="KW-1185">Reference proteome</keyword>
<name>A0A5M6DS18_9BACT</name>